<organism evidence="4 5">
    <name type="scientific">Cellulomonas xiejunii</name>
    <dbReference type="NCBI Taxonomy" id="2968083"/>
    <lineage>
        <taxon>Bacteria</taxon>
        <taxon>Bacillati</taxon>
        <taxon>Actinomycetota</taxon>
        <taxon>Actinomycetes</taxon>
        <taxon>Micrococcales</taxon>
        <taxon>Cellulomonadaceae</taxon>
        <taxon>Cellulomonas</taxon>
    </lineage>
</organism>
<keyword evidence="2" id="KW-0732">Signal</keyword>
<dbReference type="PROSITE" id="PS51257">
    <property type="entry name" value="PROKAR_LIPOPROTEIN"/>
    <property type="match status" value="1"/>
</dbReference>
<reference evidence="4 5" key="1">
    <citation type="submission" date="2022-07" db="EMBL/GenBank/DDBJ databases">
        <title>Novel species in genus cellulomonas.</title>
        <authorList>
            <person name="Ye L."/>
        </authorList>
    </citation>
    <scope>NUCLEOTIDE SEQUENCE [LARGE SCALE GENOMIC DNA]</scope>
    <source>
        <strain evidence="5">zg-B89</strain>
    </source>
</reference>
<feature type="compositionally biased region" description="Low complexity" evidence="1">
    <location>
        <begin position="30"/>
        <end position="67"/>
    </location>
</feature>
<sequence length="217" mass="22183">MRTTAGRVGTTTGVALTLLLSACAGGSGAPGETATPTAAPSSAEPAPSATTSDSPSPAASASEGTEPTAGLGAFTPPGTEATTEGDASGYVVTQVRTGEHDGYDRVVYELAGGEGTPGYRVGYVDRAVEDPSDEVRQVDGDAILQVWIIGTTYPSEGGPQEFSQDLRPTGGDIAHVVRPLTFEAMTQSFIGVDDGPRPYRVLVLADPVRVVVDVQDD</sequence>
<evidence type="ECO:0000256" key="2">
    <source>
        <dbReference type="SAM" id="SignalP"/>
    </source>
</evidence>
<accession>A0ABY5KRB6</accession>
<feature type="chain" id="PRO_5045896973" description="AMIN-like domain-containing protein" evidence="2">
    <location>
        <begin position="30"/>
        <end position="217"/>
    </location>
</feature>
<dbReference type="Proteomes" id="UP001316384">
    <property type="component" value="Chromosome"/>
</dbReference>
<dbReference type="RefSeq" id="WP_227577277.1">
    <property type="nucleotide sequence ID" value="NZ_CP101987.1"/>
</dbReference>
<proteinExistence type="predicted"/>
<dbReference type="Pfam" id="PF24837">
    <property type="entry name" value="AMIN-like"/>
    <property type="match status" value="1"/>
</dbReference>
<keyword evidence="5" id="KW-1185">Reference proteome</keyword>
<evidence type="ECO:0000259" key="3">
    <source>
        <dbReference type="Pfam" id="PF24837"/>
    </source>
</evidence>
<dbReference type="EMBL" id="CP101987">
    <property type="protein sequence ID" value="UUI72965.1"/>
    <property type="molecule type" value="Genomic_DNA"/>
</dbReference>
<feature type="signal peptide" evidence="2">
    <location>
        <begin position="1"/>
        <end position="29"/>
    </location>
</feature>
<evidence type="ECO:0000313" key="4">
    <source>
        <dbReference type="EMBL" id="UUI72965.1"/>
    </source>
</evidence>
<feature type="region of interest" description="Disordered" evidence="1">
    <location>
        <begin position="25"/>
        <end position="89"/>
    </location>
</feature>
<dbReference type="InterPro" id="IPR056303">
    <property type="entry name" value="AMIN-like"/>
</dbReference>
<name>A0ABY5KRB6_9CELL</name>
<protein>
    <recommendedName>
        <fullName evidence="3">AMIN-like domain-containing protein</fullName>
    </recommendedName>
</protein>
<evidence type="ECO:0000313" key="5">
    <source>
        <dbReference type="Proteomes" id="UP001316384"/>
    </source>
</evidence>
<feature type="domain" description="AMIN-like" evidence="3">
    <location>
        <begin position="91"/>
        <end position="215"/>
    </location>
</feature>
<gene>
    <name evidence="4" type="ORF">NP048_05855</name>
</gene>
<evidence type="ECO:0000256" key="1">
    <source>
        <dbReference type="SAM" id="MobiDB-lite"/>
    </source>
</evidence>